<dbReference type="Proteomes" id="UP000281966">
    <property type="component" value="Segment"/>
</dbReference>
<dbReference type="GO" id="GO:0030430">
    <property type="term" value="C:host cell cytoplasm"/>
    <property type="evidence" value="ECO:0007669"/>
    <property type="project" value="InterPro"/>
</dbReference>
<organism evidence="1 2">
    <name type="scientific">Escherichia phage vB_EcoS_swan01</name>
    <dbReference type="NCBI Taxonomy" id="2496549"/>
    <lineage>
        <taxon>Viruses</taxon>
        <taxon>Duplodnaviria</taxon>
        <taxon>Heunggongvirae</taxon>
        <taxon>Uroviricota</taxon>
        <taxon>Caudoviricetes</taxon>
        <taxon>Drexlerviridae</taxon>
        <taxon>Tempevirinae</taxon>
        <taxon>Warwickvirus</taxon>
        <taxon>Warwickvirus ityhuna</taxon>
        <taxon>Warwickvirus swan01</taxon>
    </lineage>
</organism>
<dbReference type="KEGG" id="vg:55015753"/>
<keyword evidence="2" id="KW-1185">Reference proteome</keyword>
<dbReference type="GeneID" id="55015753"/>
<dbReference type="GO" id="GO:0046718">
    <property type="term" value="P:symbiont entry into host cell"/>
    <property type="evidence" value="ECO:0007669"/>
    <property type="project" value="InterPro"/>
</dbReference>
<evidence type="ECO:0000313" key="2">
    <source>
        <dbReference type="Proteomes" id="UP000281966"/>
    </source>
</evidence>
<gene>
    <name evidence="1" type="primary">thmL</name>
    <name evidence="1" type="ORF">SWAN_00015</name>
</gene>
<sequence length="253" mass="28371">MANKESGRVEFENCLQSLYPGEIITLVEIDGTKFGANIYRFHNENISYTAEELMQAQQTGILPPKDIIFQGDVYGARPFGVSGINFTSNGRADKPQLIVSNLDSRVSAMIRNYNGMMQAKVTFWITAKEFIGEGGAIKDGAYRKLVYYIERPSQYNREIAKFDLTSPYDMDGLMIPPRITQSVCYWAQRGWYRSGKGCSYNGSAMFDKDNKPVTDPSQDYCAGTVTACKLRFGQQNELDFGGCAVASLLRRNQ</sequence>
<dbReference type="NCBIfam" id="TIGR01600">
    <property type="entry name" value="phage_tail_L"/>
    <property type="match status" value="1"/>
</dbReference>
<evidence type="ECO:0000313" key="1">
    <source>
        <dbReference type="EMBL" id="SMH63900.1"/>
    </source>
</evidence>
<dbReference type="GO" id="GO:0051536">
    <property type="term" value="F:iron-sulfur cluster binding"/>
    <property type="evidence" value="ECO:0007669"/>
    <property type="project" value="InterPro"/>
</dbReference>
<reference evidence="2" key="1">
    <citation type="submission" date="2017-04" db="EMBL/GenBank/DDBJ databases">
        <authorList>
            <person name="Millard A."/>
            <person name="Redgwell R T."/>
            <person name="Michniewski S."/>
        </authorList>
    </citation>
    <scope>NUCLEOTIDE SEQUENCE [LARGE SCALE GENOMIC DNA]</scope>
</reference>
<proteinExistence type="predicted"/>
<accession>A0A1X7QHX6</accession>
<dbReference type="EMBL" id="LT841304">
    <property type="protein sequence ID" value="SMH63900.1"/>
    <property type="molecule type" value="Genomic_DNA"/>
</dbReference>
<dbReference type="RefSeq" id="YP_009824224.1">
    <property type="nucleotide sequence ID" value="NC_048202.1"/>
</dbReference>
<dbReference type="InterPro" id="IPR006487">
    <property type="entry name" value="Phage_lambda_L"/>
</dbReference>
<protein>
    <submittedName>
        <fullName evidence="1">ThmL</fullName>
    </submittedName>
</protein>
<name>A0A1X7QHX6_9CAUD</name>
<dbReference type="Pfam" id="PF05100">
    <property type="entry name" value="Phage_tail_L"/>
    <property type="match status" value="1"/>
</dbReference>